<name>A0ABR4L4M1_9EURO</name>
<proteinExistence type="predicted"/>
<evidence type="ECO:0000259" key="5">
    <source>
        <dbReference type="Pfam" id="PF00172"/>
    </source>
</evidence>
<dbReference type="EMBL" id="JBFXLR010000003">
    <property type="protein sequence ID" value="KAL2859465.1"/>
    <property type="molecule type" value="Genomic_DNA"/>
</dbReference>
<evidence type="ECO:0000256" key="4">
    <source>
        <dbReference type="ARBA" id="ARBA00023242"/>
    </source>
</evidence>
<evidence type="ECO:0000313" key="7">
    <source>
        <dbReference type="Proteomes" id="UP001610444"/>
    </source>
</evidence>
<accession>A0ABR4L4M1</accession>
<evidence type="ECO:0000256" key="2">
    <source>
        <dbReference type="ARBA" id="ARBA00023125"/>
    </source>
</evidence>
<evidence type="ECO:0000256" key="3">
    <source>
        <dbReference type="ARBA" id="ARBA00023163"/>
    </source>
</evidence>
<evidence type="ECO:0000256" key="1">
    <source>
        <dbReference type="ARBA" id="ARBA00023015"/>
    </source>
</evidence>
<dbReference type="SUPFAM" id="SSF57701">
    <property type="entry name" value="Zn2/Cys6 DNA-binding domain"/>
    <property type="match status" value="1"/>
</dbReference>
<reference evidence="6 7" key="1">
    <citation type="submission" date="2024-07" db="EMBL/GenBank/DDBJ databases">
        <title>Section-level genome sequencing and comparative genomics of Aspergillus sections Usti and Cavernicolus.</title>
        <authorList>
            <consortium name="Lawrence Berkeley National Laboratory"/>
            <person name="Nybo J.L."/>
            <person name="Vesth T.C."/>
            <person name="Theobald S."/>
            <person name="Frisvad J.C."/>
            <person name="Larsen T.O."/>
            <person name="Kjaerboelling I."/>
            <person name="Rothschild-Mancinelli K."/>
            <person name="Lyhne E.K."/>
            <person name="Kogle M.E."/>
            <person name="Barry K."/>
            <person name="Clum A."/>
            <person name="Na H."/>
            <person name="Ledsgaard L."/>
            <person name="Lin J."/>
            <person name="Lipzen A."/>
            <person name="Kuo A."/>
            <person name="Riley R."/>
            <person name="Mondo S."/>
            <person name="LaButti K."/>
            <person name="Haridas S."/>
            <person name="Pangalinan J."/>
            <person name="Salamov A.A."/>
            <person name="Simmons B.A."/>
            <person name="Magnuson J.K."/>
            <person name="Chen J."/>
            <person name="Drula E."/>
            <person name="Henrissat B."/>
            <person name="Wiebenga A."/>
            <person name="Lubbers R.J."/>
            <person name="Gomes A.C."/>
            <person name="Macurrencykelacurrency M.R."/>
            <person name="Stajich J."/>
            <person name="Grigoriev I.V."/>
            <person name="Mortensen U.H."/>
            <person name="De vries R.P."/>
            <person name="Baker S.E."/>
            <person name="Andersen M.R."/>
        </authorList>
    </citation>
    <scope>NUCLEOTIDE SEQUENCE [LARGE SCALE GENOMIC DNA]</scope>
    <source>
        <strain evidence="6 7">CBS 756.74</strain>
    </source>
</reference>
<protein>
    <recommendedName>
        <fullName evidence="5">Zn(2)-C6 fungal-type domain-containing protein</fullName>
    </recommendedName>
</protein>
<dbReference type="GeneID" id="98153649"/>
<keyword evidence="1" id="KW-0805">Transcription regulation</keyword>
<dbReference type="Pfam" id="PF00172">
    <property type="entry name" value="Zn_clus"/>
    <property type="match status" value="1"/>
</dbReference>
<comment type="caution">
    <text evidence="6">The sequence shown here is derived from an EMBL/GenBank/DDBJ whole genome shotgun (WGS) entry which is preliminary data.</text>
</comment>
<feature type="domain" description="Zn(2)-C6 fungal-type" evidence="5">
    <location>
        <begin position="9"/>
        <end position="32"/>
    </location>
</feature>
<keyword evidence="3" id="KW-0804">Transcription</keyword>
<organism evidence="6 7">
    <name type="scientific">Aspergillus pseudodeflectus</name>
    <dbReference type="NCBI Taxonomy" id="176178"/>
    <lineage>
        <taxon>Eukaryota</taxon>
        <taxon>Fungi</taxon>
        <taxon>Dikarya</taxon>
        <taxon>Ascomycota</taxon>
        <taxon>Pezizomycotina</taxon>
        <taxon>Eurotiomycetes</taxon>
        <taxon>Eurotiomycetidae</taxon>
        <taxon>Eurotiales</taxon>
        <taxon>Aspergillaceae</taxon>
        <taxon>Aspergillus</taxon>
        <taxon>Aspergillus subgen. Nidulantes</taxon>
    </lineage>
</organism>
<gene>
    <name evidence="6" type="ORF">BJX68DRAFT_226278</name>
</gene>
<dbReference type="InterPro" id="IPR036864">
    <property type="entry name" value="Zn2-C6_fun-type_DNA-bd_sf"/>
</dbReference>
<dbReference type="RefSeq" id="XP_070904399.1">
    <property type="nucleotide sequence ID" value="XM_071038485.1"/>
</dbReference>
<sequence>MSERRAALVCLTCKAGKRQCDKRLPVCSRCEKCVETHDSSKEPLAVIIYSATLTLATLPG</sequence>
<dbReference type="Proteomes" id="UP001610444">
    <property type="component" value="Unassembled WGS sequence"/>
</dbReference>
<dbReference type="InterPro" id="IPR001138">
    <property type="entry name" value="Zn2Cys6_DnaBD"/>
</dbReference>
<keyword evidence="2" id="KW-0238">DNA-binding</keyword>
<keyword evidence="7" id="KW-1185">Reference proteome</keyword>
<keyword evidence="4" id="KW-0539">Nucleus</keyword>
<evidence type="ECO:0000313" key="6">
    <source>
        <dbReference type="EMBL" id="KAL2859465.1"/>
    </source>
</evidence>